<dbReference type="CDD" id="cd06223">
    <property type="entry name" value="PRTases_typeI"/>
    <property type="match status" value="1"/>
</dbReference>
<keyword evidence="4 6" id="KW-0808">Transferase</keyword>
<dbReference type="PANTHER" id="PTHR11608:SF0">
    <property type="entry name" value="BIFUNCTIONAL PROTEIN PYRR"/>
    <property type="match status" value="1"/>
</dbReference>
<evidence type="ECO:0000259" key="5">
    <source>
        <dbReference type="Pfam" id="PF00156"/>
    </source>
</evidence>
<evidence type="ECO:0000256" key="3">
    <source>
        <dbReference type="ARBA" id="ARBA00023163"/>
    </source>
</evidence>
<evidence type="ECO:0000256" key="1">
    <source>
        <dbReference type="ARBA" id="ARBA00005565"/>
    </source>
</evidence>
<dbReference type="EMBL" id="LOHF01000005">
    <property type="protein sequence ID" value="OUM74203.1"/>
    <property type="molecule type" value="Genomic_DNA"/>
</dbReference>
<organism evidence="6 7">
    <name type="scientific">Pseudomonas caspiana</name>
    <dbReference type="NCBI Taxonomy" id="1451454"/>
    <lineage>
        <taxon>Bacteria</taxon>
        <taxon>Pseudomonadati</taxon>
        <taxon>Pseudomonadota</taxon>
        <taxon>Gammaproteobacteria</taxon>
        <taxon>Pseudomonadales</taxon>
        <taxon>Pseudomonadaceae</taxon>
        <taxon>Pseudomonas</taxon>
    </lineage>
</organism>
<gene>
    <name evidence="4" type="primary">pyrR</name>
    <name evidence="6" type="ORF">AUC60_08175</name>
</gene>
<dbReference type="InterPro" id="IPR023050">
    <property type="entry name" value="PyrR"/>
</dbReference>
<comment type="caution">
    <text evidence="6">The sequence shown here is derived from an EMBL/GenBank/DDBJ whole genome shotgun (WGS) entry which is preliminary data.</text>
</comment>
<dbReference type="RefSeq" id="WP_087265663.1">
    <property type="nucleotide sequence ID" value="NZ_JBJGBV010000040.1"/>
</dbReference>
<comment type="function">
    <text evidence="4">Regulates the transcription of the pyrimidine nucleotide (pyr) operon in response to exogenous pyrimidines.</text>
</comment>
<evidence type="ECO:0000313" key="7">
    <source>
        <dbReference type="Proteomes" id="UP000195440"/>
    </source>
</evidence>
<dbReference type="Gene3D" id="3.40.50.2020">
    <property type="match status" value="1"/>
</dbReference>
<dbReference type="GO" id="GO:0006355">
    <property type="term" value="P:regulation of DNA-templated transcription"/>
    <property type="evidence" value="ECO:0007669"/>
    <property type="project" value="UniProtKB-UniRule"/>
</dbReference>
<evidence type="ECO:0000313" key="6">
    <source>
        <dbReference type="EMBL" id="OUM74203.1"/>
    </source>
</evidence>
<protein>
    <recommendedName>
        <fullName evidence="4">Bifunctional protein PyrR</fullName>
    </recommendedName>
    <domain>
        <recommendedName>
            <fullName evidence="4">Pyrimidine operon regulatory protein</fullName>
        </recommendedName>
    </domain>
    <domain>
        <recommendedName>
            <fullName evidence="4">Uracil phosphoribosyltransferase</fullName>
            <shortName evidence="4">UPRTase</shortName>
            <ecNumber evidence="4">2.4.2.9</ecNumber>
        </recommendedName>
    </domain>
</protein>
<comment type="catalytic activity">
    <reaction evidence="4">
        <text>UMP + diphosphate = 5-phospho-alpha-D-ribose 1-diphosphate + uracil</text>
        <dbReference type="Rhea" id="RHEA:13017"/>
        <dbReference type="ChEBI" id="CHEBI:17568"/>
        <dbReference type="ChEBI" id="CHEBI:33019"/>
        <dbReference type="ChEBI" id="CHEBI:57865"/>
        <dbReference type="ChEBI" id="CHEBI:58017"/>
        <dbReference type="EC" id="2.4.2.9"/>
    </reaction>
</comment>
<evidence type="ECO:0000256" key="4">
    <source>
        <dbReference type="HAMAP-Rule" id="MF_01219"/>
    </source>
</evidence>
<dbReference type="InterPro" id="IPR050137">
    <property type="entry name" value="PyrR_bifunctional"/>
</dbReference>
<keyword evidence="4 6" id="KW-0328">Glycosyltransferase</keyword>
<dbReference type="GO" id="GO:0004845">
    <property type="term" value="F:uracil phosphoribosyltransferase activity"/>
    <property type="evidence" value="ECO:0007669"/>
    <property type="project" value="UniProtKB-UniRule"/>
</dbReference>
<sequence>MNLPNPAELIRQMATDLNAHLNKRGVSEPRFIGIRTGGVWVAQELLKTLGRDEPLGTLDVSFYRDDFSQNGLHPQVRPSELPFEIEGQHLVLIDDVLMSGRTIRAALNELFDYGRPASVTLVCLLDLDAGELPISPDVVGATLTLAANERVKLSGPAPLALDIQDLSTASAL</sequence>
<dbReference type="OrthoDB" id="9802227at2"/>
<dbReference type="AlphaFoldDB" id="A0A1Y3P9G6"/>
<proteinExistence type="inferred from homology"/>
<dbReference type="SUPFAM" id="SSF53271">
    <property type="entry name" value="PRTase-like"/>
    <property type="match status" value="1"/>
</dbReference>
<dbReference type="HAMAP" id="MF_01219">
    <property type="entry name" value="PyrR"/>
    <property type="match status" value="1"/>
</dbReference>
<dbReference type="Proteomes" id="UP000195440">
    <property type="component" value="Unassembled WGS sequence"/>
</dbReference>
<keyword evidence="2 4" id="KW-0805">Transcription regulation</keyword>
<accession>A0A1Y3P9G6</accession>
<evidence type="ECO:0000256" key="2">
    <source>
        <dbReference type="ARBA" id="ARBA00023015"/>
    </source>
</evidence>
<comment type="similarity">
    <text evidence="1 4">Belongs to the purine/pyrimidine phosphoribosyltransferase family. PyrR subfamily.</text>
</comment>
<dbReference type="InterPro" id="IPR029057">
    <property type="entry name" value="PRTase-like"/>
</dbReference>
<dbReference type="NCBIfam" id="NF003545">
    <property type="entry name" value="PRK05205.1-1"/>
    <property type="match status" value="1"/>
</dbReference>
<dbReference type="PANTHER" id="PTHR11608">
    <property type="entry name" value="BIFUNCTIONAL PROTEIN PYRR"/>
    <property type="match status" value="1"/>
</dbReference>
<keyword evidence="3 4" id="KW-0804">Transcription</keyword>
<feature type="domain" description="Phosphoribosyltransferase" evidence="5">
    <location>
        <begin position="8"/>
        <end position="139"/>
    </location>
</feature>
<reference evidence="6 7" key="1">
    <citation type="journal article" date="2017" name="Syst. Appl. Microbiol.">
        <title>Pseudomonas caspiana sp. nov., a citrus pathogen in the Pseudomonas syringae phylogenetic group.</title>
        <authorList>
            <person name="Busquets A."/>
            <person name="Gomila M."/>
            <person name="Beiki F."/>
            <person name="Mulet M."/>
            <person name="Rahimian H."/>
            <person name="Garcia-Valdes E."/>
            <person name="Lalucat J."/>
        </authorList>
    </citation>
    <scope>NUCLEOTIDE SEQUENCE [LARGE SCALE GENOMIC DNA]</scope>
    <source>
        <strain evidence="6 7">FBF102</strain>
    </source>
</reference>
<name>A0A1Y3P9G6_9PSED</name>
<dbReference type="EC" id="2.4.2.9" evidence="4"/>
<dbReference type="InterPro" id="IPR000836">
    <property type="entry name" value="PRTase_dom"/>
</dbReference>
<dbReference type="Pfam" id="PF00156">
    <property type="entry name" value="Pribosyltran"/>
    <property type="match status" value="1"/>
</dbReference>
<comment type="function">
    <text evidence="4">Also displays a weak uracil phosphoribosyltransferase activity which is not physiologically significant.</text>
</comment>
<keyword evidence="7" id="KW-1185">Reference proteome</keyword>
<feature type="short sequence motif" description="PRPP-binding" evidence="4">
    <location>
        <begin position="90"/>
        <end position="102"/>
    </location>
</feature>